<evidence type="ECO:0000256" key="2">
    <source>
        <dbReference type="SAM" id="Phobius"/>
    </source>
</evidence>
<feature type="region of interest" description="Disordered" evidence="1">
    <location>
        <begin position="489"/>
        <end position="513"/>
    </location>
</feature>
<reference evidence="3" key="1">
    <citation type="journal article" date="2023" name="Insect Mol. Biol.">
        <title>Genome sequencing provides insights into the evolution of gene families encoding plant cell wall-degrading enzymes in longhorned beetles.</title>
        <authorList>
            <person name="Shin N.R."/>
            <person name="Okamura Y."/>
            <person name="Kirsch R."/>
            <person name="Pauchet Y."/>
        </authorList>
    </citation>
    <scope>NUCLEOTIDE SEQUENCE</scope>
    <source>
        <strain evidence="3">MMC_N1</strain>
    </source>
</reference>
<name>A0ABQ9J627_9CUCU</name>
<keyword evidence="2" id="KW-0472">Membrane</keyword>
<sequence>MVMVGVIIRATVTVKMVLHRLFCNYPGPGGSVDSGPASDPNARQGIVAAMFIIFLGIVPLAAIGMFLYYYAPPQPQIWHQETLFGYKSVMNVVCCFNRSKSPCKSRGPSFPSETAKRTEDNHSLLHEDSPPPNGLQNEFFGNFKGFTISPAKKSEPEPVRAAPPPPVIPTTITSKINRTISMNKPSIMANPVKSSNVNRSNTVSTKVGLFNKPLQKYNSFKNSTLSNGIATANAASTAPALPPPNPGSTARPIISPPVLENSTCTAKELISPLKNAPKVPIRAAPVIPESVDKENKRPLSTPDTSNTIFNVKISDDIKKPVKDKEATGGSTLNRIASFLKSSDKKPVINSDLTLKPNQVKASKVLDKDTLRSMKISNPIPQTKIDIAITALPVNTEANRAVVMRAQSMRAAKDVPRPSIHTFGSMRQPSGFKRPLSIPSGVRPKSPPPPRPPLEILDKTKKTVTIKGGADHNQYDDCLNEAAPLEKNNRSYQPEQVPNSLSPEKVTSTSTSNESMGLLGEIVSEIQHRNFDSIYSTSTLARKKKEEQERLSKENSVTSPDSSETYVNTSSLLYPESEYSNMSGNLKSSASSTSSGYIHPSAVNVPIRKEENKVEKMENKPVVKPGLSTFKSDSTKPFSNTSRLSTSSIKSNTAGVKKVDSSPERSKLKTPPSPTNKVTPPSPTSKAASKATVNRQITPPNLRTRKPSPTRSAPAAPKSNRSITNSPDLVISCSANPPAKPPDVLTGGTIAKKPSISSAKPVIGNSAKAPIKINPKSVSFKSPQEKKSDIKPPIAGKVSKANSDVGAALKTSIGLRNAAKQSSTVASLQQKFENKNNTNNSKTHKVKL</sequence>
<keyword evidence="4" id="KW-1185">Reference proteome</keyword>
<feature type="compositionally biased region" description="Basic and acidic residues" evidence="1">
    <location>
        <begin position="543"/>
        <end position="552"/>
    </location>
</feature>
<proteinExistence type="predicted"/>
<feature type="compositionally biased region" description="Basic and acidic residues" evidence="1">
    <location>
        <begin position="656"/>
        <end position="666"/>
    </location>
</feature>
<accession>A0ABQ9J627</accession>
<feature type="region of interest" description="Disordered" evidence="1">
    <location>
        <begin position="412"/>
        <end position="458"/>
    </location>
</feature>
<feature type="region of interest" description="Disordered" evidence="1">
    <location>
        <begin position="101"/>
        <end position="131"/>
    </location>
</feature>
<evidence type="ECO:0000313" key="4">
    <source>
        <dbReference type="Proteomes" id="UP001162164"/>
    </source>
</evidence>
<gene>
    <name evidence="3" type="ORF">NQ317_008192</name>
</gene>
<comment type="caution">
    <text evidence="3">The sequence shown here is derived from an EMBL/GenBank/DDBJ whole genome shotgun (WGS) entry which is preliminary data.</text>
</comment>
<organism evidence="3 4">
    <name type="scientific">Molorchus minor</name>
    <dbReference type="NCBI Taxonomy" id="1323400"/>
    <lineage>
        <taxon>Eukaryota</taxon>
        <taxon>Metazoa</taxon>
        <taxon>Ecdysozoa</taxon>
        <taxon>Arthropoda</taxon>
        <taxon>Hexapoda</taxon>
        <taxon>Insecta</taxon>
        <taxon>Pterygota</taxon>
        <taxon>Neoptera</taxon>
        <taxon>Endopterygota</taxon>
        <taxon>Coleoptera</taxon>
        <taxon>Polyphaga</taxon>
        <taxon>Cucujiformia</taxon>
        <taxon>Chrysomeloidea</taxon>
        <taxon>Cerambycidae</taxon>
        <taxon>Lamiinae</taxon>
        <taxon>Monochamini</taxon>
        <taxon>Molorchus</taxon>
    </lineage>
</organism>
<evidence type="ECO:0000256" key="1">
    <source>
        <dbReference type="SAM" id="MobiDB-lite"/>
    </source>
</evidence>
<feature type="region of interest" description="Disordered" evidence="1">
    <location>
        <begin position="540"/>
        <end position="566"/>
    </location>
</feature>
<feature type="compositionally biased region" description="Basic and acidic residues" evidence="1">
    <location>
        <begin position="114"/>
        <end position="129"/>
    </location>
</feature>
<feature type="region of interest" description="Disordered" evidence="1">
    <location>
        <begin position="607"/>
        <end position="796"/>
    </location>
</feature>
<feature type="region of interest" description="Disordered" evidence="1">
    <location>
        <begin position="236"/>
        <end position="256"/>
    </location>
</feature>
<dbReference type="Proteomes" id="UP001162164">
    <property type="component" value="Unassembled WGS sequence"/>
</dbReference>
<dbReference type="EMBL" id="JAPWTJ010001240">
    <property type="protein sequence ID" value="KAJ8973100.1"/>
    <property type="molecule type" value="Genomic_DNA"/>
</dbReference>
<feature type="region of interest" description="Disordered" evidence="1">
    <location>
        <begin position="152"/>
        <end position="171"/>
    </location>
</feature>
<feature type="compositionally biased region" description="Polar residues" evidence="1">
    <location>
        <begin position="628"/>
        <end position="653"/>
    </location>
</feature>
<feature type="compositionally biased region" description="Polar residues" evidence="1">
    <location>
        <begin position="553"/>
        <end position="566"/>
    </location>
</feature>
<keyword evidence="2" id="KW-0812">Transmembrane</keyword>
<protein>
    <submittedName>
        <fullName evidence="3">Uncharacterized protein</fullName>
    </submittedName>
</protein>
<feature type="compositionally biased region" description="Basic and acidic residues" evidence="1">
    <location>
        <begin position="607"/>
        <end position="620"/>
    </location>
</feature>
<evidence type="ECO:0000313" key="3">
    <source>
        <dbReference type="EMBL" id="KAJ8973100.1"/>
    </source>
</evidence>
<keyword evidence="2" id="KW-1133">Transmembrane helix</keyword>
<feature type="region of interest" description="Disordered" evidence="1">
    <location>
        <begin position="825"/>
        <end position="847"/>
    </location>
</feature>
<feature type="transmembrane region" description="Helical" evidence="2">
    <location>
        <begin position="46"/>
        <end position="71"/>
    </location>
</feature>
<feature type="compositionally biased region" description="Polar residues" evidence="1">
    <location>
        <begin position="674"/>
        <end position="701"/>
    </location>
</feature>